<dbReference type="OrthoDB" id="10267127at2759"/>
<accession>A0A4Q9MXB9</accession>
<dbReference type="InterPro" id="IPR050126">
    <property type="entry name" value="Ap4A_hydrolase"/>
</dbReference>
<organism evidence="2">
    <name type="scientific">Dichomitus squalens</name>
    <dbReference type="NCBI Taxonomy" id="114155"/>
    <lineage>
        <taxon>Eukaryota</taxon>
        <taxon>Fungi</taxon>
        <taxon>Dikarya</taxon>
        <taxon>Basidiomycota</taxon>
        <taxon>Agaricomycotina</taxon>
        <taxon>Agaricomycetes</taxon>
        <taxon>Polyporales</taxon>
        <taxon>Polyporaceae</taxon>
        <taxon>Dichomitus</taxon>
    </lineage>
</organism>
<dbReference type="PANTHER" id="PTHR42850">
    <property type="entry name" value="METALLOPHOSPHOESTERASE"/>
    <property type="match status" value="1"/>
</dbReference>
<sequence length="556" mass="61840">MNRSLHNLLAAVEYKPHQDTVFLVGDILAKSTEAGSLAILDFLVRQNCCAKGVGDAPRPSGSPARDSHAKPAPCKPVYAVRGNHDQMIVQWRAWRDWFEGLQLSFPSAHLYPPRRRSGSLSALAASLASATTTTASYDAGPPVGTGEQFLALIEAEWLRDRADDPSGAGSDAEEWVDVARKRARGTWRAEWWRRIPQPGKGRTSKDWIMFGDHYYIARDMKPEHAELLYSLPLVIHVPSEHFFLVHGGLLPLDPRKPSDDKHQPLAHPPSPDDEEEVEDEDDYDYEYPTIDSGSSQHVFPRAEPHGEGHDNGDEVEELRVLQERSLLEDIPHNRDPWVVLNMRGVRKKGKVTRRSDKGTPWAKIWNGEMKRCTGFTDSARDVPAAEHSPGEDEDTEGDGGVDGHALPCYPSTVVYGHAASRDLDVRRWTVGLDTGCLYGRRLTGLVLTRPRTDAGGPTRTSPLYVDADDDADEEDDDEEESSDEEEDELDETAPEGHLRDMNSRFARVAGGSAIARARPRARRAKTWTRTIRFGDRDSGVEARLVSVKCPKVGDLS</sequence>
<dbReference type="PANTHER" id="PTHR42850:SF4">
    <property type="entry name" value="ZINC-DEPENDENT ENDOPOLYPHOSPHATASE"/>
    <property type="match status" value="1"/>
</dbReference>
<dbReference type="Proteomes" id="UP000292957">
    <property type="component" value="Unassembled WGS sequence"/>
</dbReference>
<reference evidence="2" key="1">
    <citation type="submission" date="2019-01" db="EMBL/GenBank/DDBJ databases">
        <title>Draft genome sequences of three monokaryotic isolates of the white-rot basidiomycete fungus Dichomitus squalens.</title>
        <authorList>
            <consortium name="DOE Joint Genome Institute"/>
            <person name="Lopez S.C."/>
            <person name="Andreopoulos B."/>
            <person name="Pangilinan J."/>
            <person name="Lipzen A."/>
            <person name="Riley R."/>
            <person name="Ahrendt S."/>
            <person name="Ng V."/>
            <person name="Barry K."/>
            <person name="Daum C."/>
            <person name="Grigoriev I.V."/>
            <person name="Hilden K.S."/>
            <person name="Makela M.R."/>
            <person name="de Vries R.P."/>
        </authorList>
    </citation>
    <scope>NUCLEOTIDE SEQUENCE [LARGE SCALE GENOMIC DNA]</scope>
    <source>
        <strain evidence="2">OM18370.1</strain>
    </source>
</reference>
<evidence type="ECO:0008006" key="3">
    <source>
        <dbReference type="Google" id="ProtNLM"/>
    </source>
</evidence>
<dbReference type="AlphaFoldDB" id="A0A4Q9MXB9"/>
<dbReference type="GO" id="GO:0000298">
    <property type="term" value="F:endopolyphosphatase activity"/>
    <property type="evidence" value="ECO:0007669"/>
    <property type="project" value="TreeGrafter"/>
</dbReference>
<proteinExistence type="predicted"/>
<feature type="region of interest" description="Disordered" evidence="1">
    <location>
        <begin position="449"/>
        <end position="502"/>
    </location>
</feature>
<feature type="compositionally biased region" description="Acidic residues" evidence="1">
    <location>
        <begin position="271"/>
        <end position="285"/>
    </location>
</feature>
<dbReference type="SUPFAM" id="SSF56300">
    <property type="entry name" value="Metallo-dependent phosphatases"/>
    <property type="match status" value="2"/>
</dbReference>
<dbReference type="GO" id="GO:0016791">
    <property type="term" value="F:phosphatase activity"/>
    <property type="evidence" value="ECO:0007669"/>
    <property type="project" value="TreeGrafter"/>
</dbReference>
<feature type="compositionally biased region" description="Acidic residues" evidence="1">
    <location>
        <begin position="466"/>
        <end position="493"/>
    </location>
</feature>
<dbReference type="InterPro" id="IPR029052">
    <property type="entry name" value="Metallo-depent_PP-like"/>
</dbReference>
<feature type="compositionally biased region" description="Basic and acidic residues" evidence="1">
    <location>
        <begin position="380"/>
        <end position="390"/>
    </location>
</feature>
<gene>
    <name evidence="2" type="ORF">BD311DRAFT_775290</name>
</gene>
<evidence type="ECO:0000313" key="2">
    <source>
        <dbReference type="EMBL" id="TBU32669.1"/>
    </source>
</evidence>
<feature type="region of interest" description="Disordered" evidence="1">
    <location>
        <begin position="254"/>
        <end position="312"/>
    </location>
</feature>
<name>A0A4Q9MXB9_9APHY</name>
<dbReference type="Gene3D" id="3.60.21.10">
    <property type="match status" value="1"/>
</dbReference>
<protein>
    <recommendedName>
        <fullName evidence="3">Metallo-dependent phosphatase-like protein</fullName>
    </recommendedName>
</protein>
<evidence type="ECO:0000256" key="1">
    <source>
        <dbReference type="SAM" id="MobiDB-lite"/>
    </source>
</evidence>
<feature type="region of interest" description="Disordered" evidence="1">
    <location>
        <begin position="380"/>
        <end position="404"/>
    </location>
</feature>
<feature type="compositionally biased region" description="Basic and acidic residues" evidence="1">
    <location>
        <begin position="254"/>
        <end position="263"/>
    </location>
</feature>
<dbReference type="GO" id="GO:0006798">
    <property type="term" value="P:polyphosphate catabolic process"/>
    <property type="evidence" value="ECO:0007669"/>
    <property type="project" value="TreeGrafter"/>
</dbReference>
<feature type="compositionally biased region" description="Basic and acidic residues" evidence="1">
    <location>
        <begin position="300"/>
        <end position="312"/>
    </location>
</feature>
<dbReference type="GO" id="GO:0005737">
    <property type="term" value="C:cytoplasm"/>
    <property type="evidence" value="ECO:0007669"/>
    <property type="project" value="TreeGrafter"/>
</dbReference>
<dbReference type="EMBL" id="ML143394">
    <property type="protein sequence ID" value="TBU32669.1"/>
    <property type="molecule type" value="Genomic_DNA"/>
</dbReference>